<proteinExistence type="predicted"/>
<comment type="caution">
    <text evidence="1">The sequence shown here is derived from an EMBL/GenBank/DDBJ whole genome shotgun (WGS) entry which is preliminary data.</text>
</comment>
<organism evidence="1">
    <name type="scientific">marine sediment metagenome</name>
    <dbReference type="NCBI Taxonomy" id="412755"/>
    <lineage>
        <taxon>unclassified sequences</taxon>
        <taxon>metagenomes</taxon>
        <taxon>ecological metagenomes</taxon>
    </lineage>
</organism>
<protein>
    <submittedName>
        <fullName evidence="1">Uncharacterized protein</fullName>
    </submittedName>
</protein>
<evidence type="ECO:0000313" key="1">
    <source>
        <dbReference type="EMBL" id="KKN28185.1"/>
    </source>
</evidence>
<name>A0A0F9P8G8_9ZZZZ</name>
<dbReference type="AlphaFoldDB" id="A0A0F9P8G8"/>
<sequence>MNMDRFDPEHHRKTDKPCFMSNCKAQAYEHIPYIQGITFSNCKEFGEYPMIACLKHFKEVWAGAY</sequence>
<accession>A0A0F9P8G8</accession>
<reference evidence="1" key="1">
    <citation type="journal article" date="2015" name="Nature">
        <title>Complex archaea that bridge the gap between prokaryotes and eukaryotes.</title>
        <authorList>
            <person name="Spang A."/>
            <person name="Saw J.H."/>
            <person name="Jorgensen S.L."/>
            <person name="Zaremba-Niedzwiedzka K."/>
            <person name="Martijn J."/>
            <person name="Lind A.E."/>
            <person name="van Eijk R."/>
            <person name="Schleper C."/>
            <person name="Guy L."/>
            <person name="Ettema T.J."/>
        </authorList>
    </citation>
    <scope>NUCLEOTIDE SEQUENCE</scope>
</reference>
<gene>
    <name evidence="1" type="ORF">LCGC14_0856860</name>
</gene>
<dbReference type="EMBL" id="LAZR01002582">
    <property type="protein sequence ID" value="KKN28185.1"/>
    <property type="molecule type" value="Genomic_DNA"/>
</dbReference>